<keyword evidence="2" id="KW-0413">Isomerase</keyword>
<organism evidence="3">
    <name type="scientific">freshwater metagenome</name>
    <dbReference type="NCBI Taxonomy" id="449393"/>
    <lineage>
        <taxon>unclassified sequences</taxon>
        <taxon>metagenomes</taxon>
        <taxon>ecological metagenomes</taxon>
    </lineage>
</organism>
<dbReference type="GO" id="GO:0005829">
    <property type="term" value="C:cytosol"/>
    <property type="evidence" value="ECO:0007669"/>
    <property type="project" value="TreeGrafter"/>
</dbReference>
<dbReference type="SUPFAM" id="SSF54506">
    <property type="entry name" value="Diaminopimelate epimerase-like"/>
    <property type="match status" value="2"/>
</dbReference>
<reference evidence="3" key="1">
    <citation type="submission" date="2020-05" db="EMBL/GenBank/DDBJ databases">
        <authorList>
            <person name="Chiriac C."/>
            <person name="Salcher M."/>
            <person name="Ghai R."/>
            <person name="Kavagutti S V."/>
        </authorList>
    </citation>
    <scope>NUCLEOTIDE SEQUENCE</scope>
</reference>
<comment type="similarity">
    <text evidence="1">Belongs to the diaminopimelate epimerase family.</text>
</comment>
<dbReference type="GO" id="GO:0009089">
    <property type="term" value="P:lysine biosynthetic process via diaminopimelate"/>
    <property type="evidence" value="ECO:0007669"/>
    <property type="project" value="InterPro"/>
</dbReference>
<sequence>MSKHQGLGNDFLVYDIRQGLPFAGGNPDAQWASFARDWCDRRFGIGADGVLLLGREGTNQLTMVLYNADGSRAEISGNGIRCLVQAAYWQDHIDGPATYVVKTDAGVRTVEVLEGSPTSNVAQLSVSMGAVSDIAEPANWAALQCNPDRPVRHLSLGNPHSVVSVEDVADVDLQTLGALVPHVNLEIVAPGPEAHAITMRVHERGSGITLACGSGACASAVAAKAWGFVPASAPEVLVHMDGGDARVRIDAATSEATLIGPSVFIANVVFHA</sequence>
<dbReference type="GO" id="GO:0008837">
    <property type="term" value="F:diaminopimelate epimerase activity"/>
    <property type="evidence" value="ECO:0007669"/>
    <property type="project" value="InterPro"/>
</dbReference>
<evidence type="ECO:0000313" key="3">
    <source>
        <dbReference type="EMBL" id="CAB5068527.1"/>
    </source>
</evidence>
<dbReference type="EMBL" id="CAFBQU010000112">
    <property type="protein sequence ID" value="CAB5068527.1"/>
    <property type="molecule type" value="Genomic_DNA"/>
</dbReference>
<dbReference type="InterPro" id="IPR001653">
    <property type="entry name" value="DAP_epimerase_DapF"/>
</dbReference>
<name>A0A6J7UX60_9ZZZZ</name>
<dbReference type="NCBIfam" id="TIGR00652">
    <property type="entry name" value="DapF"/>
    <property type="match status" value="1"/>
</dbReference>
<protein>
    <submittedName>
        <fullName evidence="3">Unannotated protein</fullName>
    </submittedName>
</protein>
<gene>
    <name evidence="3" type="ORF">UFOPK4347_01835</name>
</gene>
<accession>A0A6J7UX60</accession>
<dbReference type="Gene3D" id="3.10.310.10">
    <property type="entry name" value="Diaminopimelate Epimerase, Chain A, domain 1"/>
    <property type="match status" value="2"/>
</dbReference>
<proteinExistence type="inferred from homology"/>
<dbReference type="AlphaFoldDB" id="A0A6J7UX60"/>
<evidence type="ECO:0000256" key="2">
    <source>
        <dbReference type="ARBA" id="ARBA00023235"/>
    </source>
</evidence>
<evidence type="ECO:0000256" key="1">
    <source>
        <dbReference type="ARBA" id="ARBA00010219"/>
    </source>
</evidence>
<dbReference type="PANTHER" id="PTHR31689:SF0">
    <property type="entry name" value="DIAMINOPIMELATE EPIMERASE"/>
    <property type="match status" value="1"/>
</dbReference>
<dbReference type="Pfam" id="PF01678">
    <property type="entry name" value="DAP_epimerase"/>
    <property type="match status" value="2"/>
</dbReference>
<dbReference type="PANTHER" id="PTHR31689">
    <property type="entry name" value="DIAMINOPIMELATE EPIMERASE, CHLOROPLASTIC"/>
    <property type="match status" value="1"/>
</dbReference>
<dbReference type="HAMAP" id="MF_00197">
    <property type="entry name" value="DAP_epimerase"/>
    <property type="match status" value="1"/>
</dbReference>